<accession>A0AAE0YLX8</accession>
<evidence type="ECO:0000256" key="1">
    <source>
        <dbReference type="SAM" id="MobiDB-lite"/>
    </source>
</evidence>
<evidence type="ECO:0000313" key="2">
    <source>
        <dbReference type="EMBL" id="KAK3750607.1"/>
    </source>
</evidence>
<dbReference type="EMBL" id="JAWDGP010005863">
    <property type="protein sequence ID" value="KAK3750607.1"/>
    <property type="molecule type" value="Genomic_DNA"/>
</dbReference>
<reference evidence="2" key="1">
    <citation type="journal article" date="2023" name="G3 (Bethesda)">
        <title>A reference genome for the long-term kleptoplast-retaining sea slug Elysia crispata morphotype clarki.</title>
        <authorList>
            <person name="Eastman K.E."/>
            <person name="Pendleton A.L."/>
            <person name="Shaikh M.A."/>
            <person name="Suttiyut T."/>
            <person name="Ogas R."/>
            <person name="Tomko P."/>
            <person name="Gavelis G."/>
            <person name="Widhalm J.R."/>
            <person name="Wisecaver J.H."/>
        </authorList>
    </citation>
    <scope>NUCLEOTIDE SEQUENCE</scope>
    <source>
        <strain evidence="2">ECLA1</strain>
    </source>
</reference>
<organism evidence="2 3">
    <name type="scientific">Elysia crispata</name>
    <name type="common">lettuce slug</name>
    <dbReference type="NCBI Taxonomy" id="231223"/>
    <lineage>
        <taxon>Eukaryota</taxon>
        <taxon>Metazoa</taxon>
        <taxon>Spiralia</taxon>
        <taxon>Lophotrochozoa</taxon>
        <taxon>Mollusca</taxon>
        <taxon>Gastropoda</taxon>
        <taxon>Heterobranchia</taxon>
        <taxon>Euthyneura</taxon>
        <taxon>Panpulmonata</taxon>
        <taxon>Sacoglossa</taxon>
        <taxon>Placobranchoidea</taxon>
        <taxon>Plakobranchidae</taxon>
        <taxon>Elysia</taxon>
    </lineage>
</organism>
<gene>
    <name evidence="2" type="ORF">RRG08_018376</name>
</gene>
<dbReference type="Proteomes" id="UP001283361">
    <property type="component" value="Unassembled WGS sequence"/>
</dbReference>
<feature type="compositionally biased region" description="Polar residues" evidence="1">
    <location>
        <begin position="97"/>
        <end position="106"/>
    </location>
</feature>
<proteinExistence type="predicted"/>
<keyword evidence="3" id="KW-1185">Reference proteome</keyword>
<comment type="caution">
    <text evidence="2">The sequence shown here is derived from an EMBL/GenBank/DDBJ whole genome shotgun (WGS) entry which is preliminary data.</text>
</comment>
<evidence type="ECO:0000313" key="3">
    <source>
        <dbReference type="Proteomes" id="UP001283361"/>
    </source>
</evidence>
<name>A0AAE0YLX8_9GAST</name>
<sequence>MDDVWDVAGRASHVTRTPLHSALKADDKSSRATTGQWPSEIVGRQGVCDVEQADVSSDTPYLTLECAVDMNVEAPASRRAPQGFQRKGTREGKCMSHQPNNQTYMTLSVPGGEAQPK</sequence>
<feature type="region of interest" description="Disordered" evidence="1">
    <location>
        <begin position="77"/>
        <end position="117"/>
    </location>
</feature>
<protein>
    <submittedName>
        <fullName evidence="2">Uncharacterized protein</fullName>
    </submittedName>
</protein>
<feature type="region of interest" description="Disordered" evidence="1">
    <location>
        <begin position="1"/>
        <end position="36"/>
    </location>
</feature>
<dbReference type="AlphaFoldDB" id="A0AAE0YLX8"/>